<gene>
    <name evidence="1" type="ORF">H4075_16100</name>
</gene>
<name>A0A7G5XDN8_9BACT</name>
<accession>A0A7G5XDN8</accession>
<evidence type="ECO:0000313" key="1">
    <source>
        <dbReference type="EMBL" id="QNA43591.1"/>
    </source>
</evidence>
<dbReference type="InterPro" id="IPR034660">
    <property type="entry name" value="DinB/YfiT-like"/>
</dbReference>
<dbReference type="SUPFAM" id="SSF109854">
    <property type="entry name" value="DinB/YfiT-like putative metalloenzymes"/>
    <property type="match status" value="1"/>
</dbReference>
<dbReference type="PANTHER" id="PTHR39473">
    <property type="match status" value="1"/>
</dbReference>
<dbReference type="KEGG" id="lacs:H4075_16100"/>
<dbReference type="RefSeq" id="WP_182801853.1">
    <property type="nucleotide sequence ID" value="NZ_CP060007.1"/>
</dbReference>
<sequence length="166" mass="18949">MQLYSAIRTSFQQLNEVIDHLTVEQYQTPSENLSGSSVGQHTRHIIELFQCLLAGYANGTVCYDDRKRDVRIETDPLFAKQLLADIASSIEHENIELQLAGVYDETSTEKLHLTTNYNRELLYNLEHTVHHMALIRVGLKELKTEPVGEHFGIASSTIRHREQCAQ</sequence>
<protein>
    <submittedName>
        <fullName evidence="1">DinB family protein</fullName>
    </submittedName>
</protein>
<reference evidence="2" key="1">
    <citation type="submission" date="2020-08" db="EMBL/GenBank/DDBJ databases">
        <title>Lacibacter sp. S13-6-6 genome sequencing.</title>
        <authorList>
            <person name="Jin L."/>
        </authorList>
    </citation>
    <scope>NUCLEOTIDE SEQUENCE [LARGE SCALE GENOMIC DNA]</scope>
    <source>
        <strain evidence="2">S13-6-6</strain>
    </source>
</reference>
<dbReference type="AlphaFoldDB" id="A0A7G5XDN8"/>
<evidence type="ECO:0000313" key="2">
    <source>
        <dbReference type="Proteomes" id="UP000515344"/>
    </source>
</evidence>
<organism evidence="1 2">
    <name type="scientific">Lacibacter sediminis</name>
    <dbReference type="NCBI Taxonomy" id="2760713"/>
    <lineage>
        <taxon>Bacteria</taxon>
        <taxon>Pseudomonadati</taxon>
        <taxon>Bacteroidota</taxon>
        <taxon>Chitinophagia</taxon>
        <taxon>Chitinophagales</taxon>
        <taxon>Chitinophagaceae</taxon>
        <taxon>Lacibacter</taxon>
    </lineage>
</organism>
<dbReference type="Proteomes" id="UP000515344">
    <property type="component" value="Chromosome"/>
</dbReference>
<proteinExistence type="predicted"/>
<dbReference type="EMBL" id="CP060007">
    <property type="protein sequence ID" value="QNA43591.1"/>
    <property type="molecule type" value="Genomic_DNA"/>
</dbReference>
<keyword evidence="2" id="KW-1185">Reference proteome</keyword>
<dbReference type="PANTHER" id="PTHR39473:SF1">
    <property type="entry name" value="DINB-LIKE DOMAIN-CONTAINING PROTEIN"/>
    <property type="match status" value="1"/>
</dbReference>